<comment type="caution">
    <text evidence="4">The sequence shown here is derived from an EMBL/GenBank/DDBJ whole genome shotgun (WGS) entry which is preliminary data.</text>
</comment>
<feature type="signal peptide" evidence="2">
    <location>
        <begin position="1"/>
        <end position="15"/>
    </location>
</feature>
<keyword evidence="1 2" id="KW-0732">Signal</keyword>
<dbReference type="SUPFAM" id="SSF63707">
    <property type="entry name" value="Ganglioside M2 (gm2) activator"/>
    <property type="match status" value="1"/>
</dbReference>
<protein>
    <recommendedName>
        <fullName evidence="3">MD-2-related lipid-recognition domain-containing protein</fullName>
    </recommendedName>
</protein>
<gene>
    <name evidence="4" type="ORF">SNE40_020675</name>
</gene>
<evidence type="ECO:0000256" key="1">
    <source>
        <dbReference type="ARBA" id="ARBA00022729"/>
    </source>
</evidence>
<dbReference type="InterPro" id="IPR028996">
    <property type="entry name" value="GM2-AP"/>
</dbReference>
<keyword evidence="5" id="KW-1185">Reference proteome</keyword>
<evidence type="ECO:0000313" key="5">
    <source>
        <dbReference type="Proteomes" id="UP001347796"/>
    </source>
</evidence>
<evidence type="ECO:0000313" key="4">
    <source>
        <dbReference type="EMBL" id="KAK6169675.1"/>
    </source>
</evidence>
<dbReference type="Proteomes" id="UP001347796">
    <property type="component" value="Unassembled WGS sequence"/>
</dbReference>
<dbReference type="PANTHER" id="PTHR17357:SF0">
    <property type="entry name" value="GANGLIOSIDE GM2 ACTIVATOR"/>
    <property type="match status" value="1"/>
</dbReference>
<organism evidence="4 5">
    <name type="scientific">Patella caerulea</name>
    <name type="common">Rayed Mediterranean limpet</name>
    <dbReference type="NCBI Taxonomy" id="87958"/>
    <lineage>
        <taxon>Eukaryota</taxon>
        <taxon>Metazoa</taxon>
        <taxon>Spiralia</taxon>
        <taxon>Lophotrochozoa</taxon>
        <taxon>Mollusca</taxon>
        <taxon>Gastropoda</taxon>
        <taxon>Patellogastropoda</taxon>
        <taxon>Patelloidea</taxon>
        <taxon>Patellidae</taxon>
        <taxon>Patella</taxon>
    </lineage>
</organism>
<dbReference type="InterPro" id="IPR036846">
    <property type="entry name" value="GM2-AP_sf"/>
</dbReference>
<dbReference type="GO" id="GO:0008047">
    <property type="term" value="F:enzyme activator activity"/>
    <property type="evidence" value="ECO:0007669"/>
    <property type="project" value="InterPro"/>
</dbReference>
<dbReference type="InterPro" id="IPR003172">
    <property type="entry name" value="ML_dom"/>
</dbReference>
<evidence type="ECO:0000259" key="3">
    <source>
        <dbReference type="Pfam" id="PF02221"/>
    </source>
</evidence>
<dbReference type="Gene3D" id="2.70.220.10">
    <property type="entry name" value="Ganglioside GM2 activator"/>
    <property type="match status" value="1"/>
</dbReference>
<proteinExistence type="predicted"/>
<feature type="chain" id="PRO_5042812512" description="MD-2-related lipid-recognition domain-containing protein" evidence="2">
    <location>
        <begin position="16"/>
        <end position="190"/>
    </location>
</feature>
<reference evidence="4 5" key="1">
    <citation type="submission" date="2024-01" db="EMBL/GenBank/DDBJ databases">
        <title>The genome of the rayed Mediterranean limpet Patella caerulea (Linnaeus, 1758).</title>
        <authorList>
            <person name="Anh-Thu Weber A."/>
            <person name="Halstead-Nussloch G."/>
        </authorList>
    </citation>
    <scope>NUCLEOTIDE SEQUENCE [LARGE SCALE GENOMIC DNA]</scope>
    <source>
        <strain evidence="4">AATW-2023a</strain>
        <tissue evidence="4">Whole specimen</tissue>
    </source>
</reference>
<dbReference type="GO" id="GO:0009898">
    <property type="term" value="C:cytoplasmic side of plasma membrane"/>
    <property type="evidence" value="ECO:0007669"/>
    <property type="project" value="TreeGrafter"/>
</dbReference>
<sequence length="190" mass="20524">MLALILVAFLSTTLAVRPGFIGSGNLEWRDCANSADSWISINKFDISPKPIPLPGDMVVELNSDLSHLLKDAVAMDVIIEKELLGQFTKVVCVKSVGTCHYDDPCHFLNTFKGTAGGSGCPKQLSDNGLPCTCPFNPTQIRLPPTKFTVASVSGAWSFLATGNYHIKISMTDKASSKIRGCLETYVNIRA</sequence>
<dbReference type="GO" id="GO:0006689">
    <property type="term" value="P:ganglioside catabolic process"/>
    <property type="evidence" value="ECO:0007669"/>
    <property type="project" value="InterPro"/>
</dbReference>
<dbReference type="AlphaFoldDB" id="A0AAN8J5D4"/>
<feature type="domain" description="MD-2-related lipid-recognition" evidence="3">
    <location>
        <begin position="26"/>
        <end position="187"/>
    </location>
</feature>
<name>A0AAN8J5D4_PATCE</name>
<dbReference type="EMBL" id="JAZGQO010000015">
    <property type="protein sequence ID" value="KAK6169675.1"/>
    <property type="molecule type" value="Genomic_DNA"/>
</dbReference>
<accession>A0AAN8J5D4</accession>
<evidence type="ECO:0000256" key="2">
    <source>
        <dbReference type="SAM" id="SignalP"/>
    </source>
</evidence>
<dbReference type="Pfam" id="PF02221">
    <property type="entry name" value="E1_DerP2_DerF2"/>
    <property type="match status" value="1"/>
</dbReference>
<dbReference type="GO" id="GO:0005319">
    <property type="term" value="F:lipid transporter activity"/>
    <property type="evidence" value="ECO:0007669"/>
    <property type="project" value="TreeGrafter"/>
</dbReference>
<dbReference type="PANTHER" id="PTHR17357">
    <property type="entry name" value="GM2 GANGLIOSIDE ACTIVATOR PROTEIN"/>
    <property type="match status" value="1"/>
</dbReference>